<dbReference type="AlphaFoldDB" id="A0A852T6B9"/>
<keyword evidence="5" id="KW-0238">DNA-binding</keyword>
<feature type="domain" description="CdaR GGDEF-like" evidence="4">
    <location>
        <begin position="168"/>
        <end position="291"/>
    </location>
</feature>
<accession>A0A852T6B9</accession>
<dbReference type="InterPro" id="IPR051448">
    <property type="entry name" value="CdaR-like_regulators"/>
</dbReference>
<organism evidence="5 6">
    <name type="scientific">Neobacillus niacini</name>
    <dbReference type="NCBI Taxonomy" id="86668"/>
    <lineage>
        <taxon>Bacteria</taxon>
        <taxon>Bacillati</taxon>
        <taxon>Bacillota</taxon>
        <taxon>Bacilli</taxon>
        <taxon>Bacillales</taxon>
        <taxon>Bacillaceae</taxon>
        <taxon>Neobacillus</taxon>
    </lineage>
</organism>
<dbReference type="Pfam" id="PF17853">
    <property type="entry name" value="GGDEF_2"/>
    <property type="match status" value="1"/>
</dbReference>
<feature type="coiled-coil region" evidence="2">
    <location>
        <begin position="126"/>
        <end position="153"/>
    </location>
</feature>
<comment type="caution">
    <text evidence="5">The sequence shown here is derived from an EMBL/GenBank/DDBJ whole genome shotgun (WGS) entry which is preliminary data.</text>
</comment>
<dbReference type="GO" id="GO:0003677">
    <property type="term" value="F:DNA binding"/>
    <property type="evidence" value="ECO:0007669"/>
    <property type="project" value="UniProtKB-KW"/>
</dbReference>
<evidence type="ECO:0000313" key="6">
    <source>
        <dbReference type="Proteomes" id="UP000548423"/>
    </source>
</evidence>
<name>A0A852T6B9_9BACI</name>
<feature type="domain" description="PucR C-terminal helix-turn-helix" evidence="3">
    <location>
        <begin position="345"/>
        <end position="402"/>
    </location>
</feature>
<dbReference type="PANTHER" id="PTHR33744:SF1">
    <property type="entry name" value="DNA-BINDING TRANSCRIPTIONAL ACTIVATOR ADER"/>
    <property type="match status" value="1"/>
</dbReference>
<dbReference type="Proteomes" id="UP000548423">
    <property type="component" value="Unassembled WGS sequence"/>
</dbReference>
<dbReference type="EMBL" id="JACCBX010000001">
    <property type="protein sequence ID" value="NYE03406.1"/>
    <property type="molecule type" value="Genomic_DNA"/>
</dbReference>
<evidence type="ECO:0000259" key="3">
    <source>
        <dbReference type="Pfam" id="PF13556"/>
    </source>
</evidence>
<proteinExistence type="inferred from homology"/>
<gene>
    <name evidence="5" type="ORF">F4694_000125</name>
</gene>
<dbReference type="Pfam" id="PF13556">
    <property type="entry name" value="HTH_30"/>
    <property type="match status" value="1"/>
</dbReference>
<dbReference type="InterPro" id="IPR025736">
    <property type="entry name" value="PucR_C-HTH_dom"/>
</dbReference>
<protein>
    <submittedName>
        <fullName evidence="5">DNA-binding PucR family transcriptional regulator</fullName>
    </submittedName>
</protein>
<dbReference type="InterPro" id="IPR042070">
    <property type="entry name" value="PucR_C-HTH_sf"/>
</dbReference>
<dbReference type="Gene3D" id="1.10.10.2840">
    <property type="entry name" value="PucR C-terminal helix-turn-helix domain"/>
    <property type="match status" value="1"/>
</dbReference>
<evidence type="ECO:0000259" key="4">
    <source>
        <dbReference type="Pfam" id="PF17853"/>
    </source>
</evidence>
<reference evidence="6" key="2">
    <citation type="submission" date="2020-08" db="EMBL/GenBank/DDBJ databases">
        <title>The Agave Microbiome: Exploring the role of microbial communities in plant adaptations to desert environments.</title>
        <authorList>
            <person name="Partida-Martinez L.P."/>
        </authorList>
    </citation>
    <scope>NUCLEOTIDE SEQUENCE [LARGE SCALE GENOMIC DNA]</scope>
    <source>
        <strain evidence="6">AT2.8</strain>
    </source>
</reference>
<evidence type="ECO:0000256" key="2">
    <source>
        <dbReference type="SAM" id="Coils"/>
    </source>
</evidence>
<comment type="similarity">
    <text evidence="1">Belongs to the CdaR family.</text>
</comment>
<evidence type="ECO:0000313" key="5">
    <source>
        <dbReference type="EMBL" id="NYE03406.1"/>
    </source>
</evidence>
<keyword evidence="2" id="KW-0175">Coiled coil</keyword>
<dbReference type="InterPro" id="IPR041522">
    <property type="entry name" value="CdaR_GGDEF"/>
</dbReference>
<sequence>MKNDPFRASFDSLEEFADMVSEVLHCPITIEDANHRLLAYSTHDDRTDPARIATIIGRRVPEKVINSLWKEGVIPSLLNSREPVRVKTVDEIGLGNRVAVSIWKNDEVLGFIWALEIEKTLGDEEMDCLKRAADATKNKLIQLQNRKNKKEEQYQEFFWQLLTSHLSSNEEIINKFHALQISPPTLFGVAVFQFSKELGREDEKQIAYLLKTIQLPKILLHTIDHQQLILFIALDGNQQPVNKLNAFCELFVVKMKERFGIESIVQGYSSVYCDLGKVEKAYKEARTVLSVKRKFPSEATEIHGYQSLGIYKYIDVLIEKAGTDQNENYSLKRLQEYDKKNNTDLVETLEVFLNKDSNVHEAANALNVHTNTLNYRLKRISEIGEINLKDPNQKISLYLDLKLEKFKK</sequence>
<reference evidence="6" key="1">
    <citation type="submission" date="2020-07" db="EMBL/GenBank/DDBJ databases">
        <authorList>
            <person name="Partida-Martinez L."/>
            <person name="Huntemann M."/>
            <person name="Clum A."/>
            <person name="Wang J."/>
            <person name="Palaniappan K."/>
            <person name="Ritter S."/>
            <person name="Chen I.-M."/>
            <person name="Stamatis D."/>
            <person name="Reddy T."/>
            <person name="O'Malley R."/>
            <person name="Daum C."/>
            <person name="Shapiro N."/>
            <person name="Ivanova N."/>
            <person name="Kyrpides N."/>
            <person name="Woyke T."/>
        </authorList>
    </citation>
    <scope>NUCLEOTIDE SEQUENCE [LARGE SCALE GENOMIC DNA]</scope>
    <source>
        <strain evidence="6">AT2.8</strain>
    </source>
</reference>
<dbReference type="PANTHER" id="PTHR33744">
    <property type="entry name" value="CARBOHYDRATE DIACID REGULATOR"/>
    <property type="match status" value="1"/>
</dbReference>
<evidence type="ECO:0000256" key="1">
    <source>
        <dbReference type="ARBA" id="ARBA00006754"/>
    </source>
</evidence>